<keyword evidence="2" id="KW-0560">Oxidoreductase</keyword>
<dbReference type="PROSITE" id="PS00061">
    <property type="entry name" value="ADH_SHORT"/>
    <property type="match status" value="1"/>
</dbReference>
<dbReference type="PANTHER" id="PTHR43086:SF3">
    <property type="entry name" value="NADP-DEPENDENT 3-HYDROXY ACID DEHYDROGENASE YDFG"/>
    <property type="match status" value="1"/>
</dbReference>
<dbReference type="EC" id="1.1.1.298" evidence="4"/>
<name>A0ABN2NI23_9MICO</name>
<dbReference type="InterPro" id="IPR036291">
    <property type="entry name" value="NAD(P)-bd_dom_sf"/>
</dbReference>
<dbReference type="EMBL" id="BAAANL010000004">
    <property type="protein sequence ID" value="GAA1865320.1"/>
    <property type="molecule type" value="Genomic_DNA"/>
</dbReference>
<reference evidence="13 14" key="1">
    <citation type="journal article" date="2019" name="Int. J. Syst. Evol. Microbiol.">
        <title>The Global Catalogue of Microorganisms (GCM) 10K type strain sequencing project: providing services to taxonomists for standard genome sequencing and annotation.</title>
        <authorList>
            <consortium name="The Broad Institute Genomics Platform"/>
            <consortium name="The Broad Institute Genome Sequencing Center for Infectious Disease"/>
            <person name="Wu L."/>
            <person name="Ma J."/>
        </authorList>
    </citation>
    <scope>NUCLEOTIDE SEQUENCE [LARGE SCALE GENOMIC DNA]</scope>
    <source>
        <strain evidence="13 14">JCM 14326</strain>
    </source>
</reference>
<evidence type="ECO:0000256" key="5">
    <source>
        <dbReference type="ARBA" id="ARBA00044059"/>
    </source>
</evidence>
<dbReference type="PRINTS" id="PR00081">
    <property type="entry name" value="GDHRDH"/>
</dbReference>
<comment type="caution">
    <text evidence="13">The sequence shown here is derived from an EMBL/GenBank/DDBJ whole genome shotgun (WGS) entry which is preliminary data.</text>
</comment>
<evidence type="ECO:0000259" key="12">
    <source>
        <dbReference type="SMART" id="SM00822"/>
    </source>
</evidence>
<comment type="similarity">
    <text evidence="1 11">Belongs to the short-chain dehydrogenases/reductases (SDR) family.</text>
</comment>
<dbReference type="RefSeq" id="WP_344103107.1">
    <property type="nucleotide sequence ID" value="NZ_BAAANL010000004.1"/>
</dbReference>
<dbReference type="PIRSF" id="PIRSF000126">
    <property type="entry name" value="11-beta-HSD1"/>
    <property type="match status" value="1"/>
</dbReference>
<dbReference type="InterPro" id="IPR002347">
    <property type="entry name" value="SDR_fam"/>
</dbReference>
<dbReference type="Pfam" id="PF00106">
    <property type="entry name" value="adh_short"/>
    <property type="match status" value="1"/>
</dbReference>
<evidence type="ECO:0000256" key="11">
    <source>
        <dbReference type="RuleBase" id="RU000363"/>
    </source>
</evidence>
<gene>
    <name evidence="13" type="ORF">GCM10009751_24310</name>
</gene>
<comment type="catalytic activity">
    <reaction evidence="3">
        <text>L-allo-threonine + NADP(+) = aminoacetone + CO2 + NADPH</text>
        <dbReference type="Rhea" id="RHEA:43524"/>
        <dbReference type="ChEBI" id="CHEBI:16526"/>
        <dbReference type="ChEBI" id="CHEBI:57783"/>
        <dbReference type="ChEBI" id="CHEBI:58320"/>
        <dbReference type="ChEBI" id="CHEBI:58349"/>
        <dbReference type="ChEBI" id="CHEBI:58585"/>
        <dbReference type="EC" id="1.1.1.381"/>
    </reaction>
</comment>
<sequence length="254" mass="26521">MGIALITGGSAGLGLEFAWQLAAAGHDLVLVARNEERLAEVAARIREVTDVRVEVLPADLSVPDDVERVADRLASTGEGGTPAAVGLLVNNAGFATSRDFTRSRATTELRGVDVMVRAVVRLSHAAVQQMVPRGRGAVLNVASVAAFTAGGTYAAAKAYVVTFTEGLAIDLKGTGVTATAVCPGFTHTEFHERAGIPESSVPGWGWLDAPFVVKQALADVRRGVVVSTPSLRYKAASVALRALPRWGVRALGKL</sequence>
<feature type="domain" description="Ketoreductase" evidence="12">
    <location>
        <begin position="2"/>
        <end position="188"/>
    </location>
</feature>
<comment type="function">
    <text evidence="9">NADP-dependent dehydrogenase with broad substrate specificity acting on 3-hydroxy acids. Catalyzes the NADP-dependent oxidation of L-allo-threonine to L-2-amino-3-keto-butyrate, which is spontaneously decarboxylated into aminoacetone. Also acts on D-threonine, L-serine, D-serine, D-3-hydroxyisobutyrate, L-3-hydroxyisobutyrate, D-glycerate and L-glycerate. Able to catalyze the reduction of the malonic semialdehyde to 3-hydroxypropionic acid. YdfG is apparently supplementing RutE, the presumed malonic semialdehyde reductase involved in pyrimidine degradation since both are able to detoxify malonic semialdehyde.</text>
</comment>
<dbReference type="Gene3D" id="3.40.50.720">
    <property type="entry name" value="NAD(P)-binding Rossmann-like Domain"/>
    <property type="match status" value="1"/>
</dbReference>
<evidence type="ECO:0000256" key="9">
    <source>
        <dbReference type="ARBA" id="ARBA00045650"/>
    </source>
</evidence>
<dbReference type="InterPro" id="IPR020904">
    <property type="entry name" value="Sc_DH/Rdtase_CS"/>
</dbReference>
<dbReference type="PANTHER" id="PTHR43086">
    <property type="entry name" value="VERY-LONG-CHAIN 3-OXOOACYL-COA REDUCTASE"/>
    <property type="match status" value="1"/>
</dbReference>
<dbReference type="EC" id="1.1.1.381" evidence="5"/>
<evidence type="ECO:0000256" key="1">
    <source>
        <dbReference type="ARBA" id="ARBA00006484"/>
    </source>
</evidence>
<evidence type="ECO:0000256" key="6">
    <source>
        <dbReference type="ARBA" id="ARBA00044065"/>
    </source>
</evidence>
<evidence type="ECO:0000256" key="2">
    <source>
        <dbReference type="ARBA" id="ARBA00023002"/>
    </source>
</evidence>
<dbReference type="PRINTS" id="PR00080">
    <property type="entry name" value="SDRFAMILY"/>
</dbReference>
<dbReference type="SUPFAM" id="SSF51735">
    <property type="entry name" value="NAD(P)-binding Rossmann-fold domains"/>
    <property type="match status" value="1"/>
</dbReference>
<protein>
    <recommendedName>
        <fullName evidence="6">NADP-dependent 3-hydroxy acid dehydrogenase YdfG</fullName>
        <ecNumber evidence="4">1.1.1.298</ecNumber>
        <ecNumber evidence="5">1.1.1.381</ecNumber>
    </recommendedName>
    <alternativeName>
        <fullName evidence="8">L-allo-threonine dehydrogenase</fullName>
    </alternativeName>
    <alternativeName>
        <fullName evidence="7">Malonic semialdehyde reductase</fullName>
    </alternativeName>
</protein>
<dbReference type="Proteomes" id="UP001501094">
    <property type="component" value="Unassembled WGS sequence"/>
</dbReference>
<evidence type="ECO:0000313" key="13">
    <source>
        <dbReference type="EMBL" id="GAA1865320.1"/>
    </source>
</evidence>
<dbReference type="SMART" id="SM00822">
    <property type="entry name" value="PKS_KR"/>
    <property type="match status" value="1"/>
</dbReference>
<dbReference type="CDD" id="cd05233">
    <property type="entry name" value="SDR_c"/>
    <property type="match status" value="1"/>
</dbReference>
<comment type="catalytic activity">
    <reaction evidence="10">
        <text>3-hydroxypropanoate + NADP(+) = 3-oxopropanoate + NADPH + H(+)</text>
        <dbReference type="Rhea" id="RHEA:26438"/>
        <dbReference type="ChEBI" id="CHEBI:15378"/>
        <dbReference type="ChEBI" id="CHEBI:16510"/>
        <dbReference type="ChEBI" id="CHEBI:33190"/>
        <dbReference type="ChEBI" id="CHEBI:57783"/>
        <dbReference type="ChEBI" id="CHEBI:58349"/>
        <dbReference type="EC" id="1.1.1.298"/>
    </reaction>
</comment>
<evidence type="ECO:0000256" key="10">
    <source>
        <dbReference type="ARBA" id="ARBA00047274"/>
    </source>
</evidence>
<evidence type="ECO:0000256" key="8">
    <source>
        <dbReference type="ARBA" id="ARBA00044349"/>
    </source>
</evidence>
<dbReference type="InterPro" id="IPR057326">
    <property type="entry name" value="KR_dom"/>
</dbReference>
<evidence type="ECO:0000256" key="7">
    <source>
        <dbReference type="ARBA" id="ARBA00044271"/>
    </source>
</evidence>
<evidence type="ECO:0000256" key="3">
    <source>
        <dbReference type="ARBA" id="ARBA00043812"/>
    </source>
</evidence>
<evidence type="ECO:0000313" key="14">
    <source>
        <dbReference type="Proteomes" id="UP001501094"/>
    </source>
</evidence>
<keyword evidence="14" id="KW-1185">Reference proteome</keyword>
<accession>A0ABN2NI23</accession>
<organism evidence="13 14">
    <name type="scientific">Myceligenerans crystallogenes</name>
    <dbReference type="NCBI Taxonomy" id="316335"/>
    <lineage>
        <taxon>Bacteria</taxon>
        <taxon>Bacillati</taxon>
        <taxon>Actinomycetota</taxon>
        <taxon>Actinomycetes</taxon>
        <taxon>Micrococcales</taxon>
        <taxon>Promicromonosporaceae</taxon>
        <taxon>Myceligenerans</taxon>
    </lineage>
</organism>
<evidence type="ECO:0000256" key="4">
    <source>
        <dbReference type="ARBA" id="ARBA00044050"/>
    </source>
</evidence>
<proteinExistence type="inferred from homology"/>